<evidence type="ECO:0000313" key="3">
    <source>
        <dbReference type="EMBL" id="OJJ88302.1"/>
    </source>
</evidence>
<protein>
    <recommendedName>
        <fullName evidence="5">Secreted protein</fullName>
    </recommendedName>
</protein>
<evidence type="ECO:0000256" key="1">
    <source>
        <dbReference type="SAM" id="MobiDB-lite"/>
    </source>
</evidence>
<evidence type="ECO:0000313" key="4">
    <source>
        <dbReference type="Proteomes" id="UP000184300"/>
    </source>
</evidence>
<accession>A0A1L9VWM2</accession>
<keyword evidence="4" id="KW-1185">Reference proteome</keyword>
<gene>
    <name evidence="3" type="ORF">ASPGLDRAFT_691428</name>
</gene>
<dbReference type="GeneID" id="34465590"/>
<evidence type="ECO:0008006" key="5">
    <source>
        <dbReference type="Google" id="ProtNLM"/>
    </source>
</evidence>
<dbReference type="VEuPathDB" id="FungiDB:ASPGLDRAFT_691428"/>
<proteinExistence type="predicted"/>
<reference evidence="4" key="1">
    <citation type="journal article" date="2017" name="Genome Biol.">
        <title>Comparative genomics reveals high biological diversity and specific adaptations in the industrially and medically important fungal genus Aspergillus.</title>
        <authorList>
            <person name="de Vries R.P."/>
            <person name="Riley R."/>
            <person name="Wiebenga A."/>
            <person name="Aguilar-Osorio G."/>
            <person name="Amillis S."/>
            <person name="Uchima C.A."/>
            <person name="Anderluh G."/>
            <person name="Asadollahi M."/>
            <person name="Askin M."/>
            <person name="Barry K."/>
            <person name="Battaglia E."/>
            <person name="Bayram O."/>
            <person name="Benocci T."/>
            <person name="Braus-Stromeyer S.A."/>
            <person name="Caldana C."/>
            <person name="Canovas D."/>
            <person name="Cerqueira G.C."/>
            <person name="Chen F."/>
            <person name="Chen W."/>
            <person name="Choi C."/>
            <person name="Clum A."/>
            <person name="Dos Santos R.A."/>
            <person name="Damasio A.R."/>
            <person name="Diallinas G."/>
            <person name="Emri T."/>
            <person name="Fekete E."/>
            <person name="Flipphi M."/>
            <person name="Freyberg S."/>
            <person name="Gallo A."/>
            <person name="Gournas C."/>
            <person name="Habgood R."/>
            <person name="Hainaut M."/>
            <person name="Harispe M.L."/>
            <person name="Henrissat B."/>
            <person name="Hilden K.S."/>
            <person name="Hope R."/>
            <person name="Hossain A."/>
            <person name="Karabika E."/>
            <person name="Karaffa L."/>
            <person name="Karanyi Z."/>
            <person name="Krasevec N."/>
            <person name="Kuo A."/>
            <person name="Kusch H."/>
            <person name="LaButti K."/>
            <person name="Lagendijk E.L."/>
            <person name="Lapidus A."/>
            <person name="Levasseur A."/>
            <person name="Lindquist E."/>
            <person name="Lipzen A."/>
            <person name="Logrieco A.F."/>
            <person name="MacCabe A."/>
            <person name="Maekelae M.R."/>
            <person name="Malavazi I."/>
            <person name="Melin P."/>
            <person name="Meyer V."/>
            <person name="Mielnichuk N."/>
            <person name="Miskei M."/>
            <person name="Molnar A.P."/>
            <person name="Mule G."/>
            <person name="Ngan C.Y."/>
            <person name="Orejas M."/>
            <person name="Orosz E."/>
            <person name="Ouedraogo J.P."/>
            <person name="Overkamp K.M."/>
            <person name="Park H.-S."/>
            <person name="Perrone G."/>
            <person name="Piumi F."/>
            <person name="Punt P.J."/>
            <person name="Ram A.F."/>
            <person name="Ramon A."/>
            <person name="Rauscher S."/>
            <person name="Record E."/>
            <person name="Riano-Pachon D.M."/>
            <person name="Robert V."/>
            <person name="Roehrig J."/>
            <person name="Ruller R."/>
            <person name="Salamov A."/>
            <person name="Salih N.S."/>
            <person name="Samson R.A."/>
            <person name="Sandor E."/>
            <person name="Sanguinetti M."/>
            <person name="Schuetze T."/>
            <person name="Sepcic K."/>
            <person name="Shelest E."/>
            <person name="Sherlock G."/>
            <person name="Sophianopoulou V."/>
            <person name="Squina F.M."/>
            <person name="Sun H."/>
            <person name="Susca A."/>
            <person name="Todd R.B."/>
            <person name="Tsang A."/>
            <person name="Unkles S.E."/>
            <person name="van de Wiele N."/>
            <person name="van Rossen-Uffink D."/>
            <person name="Oliveira J.V."/>
            <person name="Vesth T.C."/>
            <person name="Visser J."/>
            <person name="Yu J.-H."/>
            <person name="Zhou M."/>
            <person name="Andersen M.R."/>
            <person name="Archer D.B."/>
            <person name="Baker S.E."/>
            <person name="Benoit I."/>
            <person name="Brakhage A.A."/>
            <person name="Braus G.H."/>
            <person name="Fischer R."/>
            <person name="Frisvad J.C."/>
            <person name="Goldman G.H."/>
            <person name="Houbraken J."/>
            <person name="Oakley B."/>
            <person name="Pocsi I."/>
            <person name="Scazzocchio C."/>
            <person name="Seiboth B."/>
            <person name="vanKuyk P.A."/>
            <person name="Wortman J."/>
            <person name="Dyer P.S."/>
            <person name="Grigoriev I.V."/>
        </authorList>
    </citation>
    <scope>NUCLEOTIDE SEQUENCE [LARGE SCALE GENOMIC DNA]</scope>
    <source>
        <strain evidence="4">CBS 516.65</strain>
    </source>
</reference>
<sequence length="93" mass="10359">MSVAALWACASASFPISRAWLPCKQLQIYQSCRISNNLGNDQNLIIDCSVNFQTQFGAGEHSSQYSTHDYPDRNERTGALTQRSLISLEMTSL</sequence>
<name>A0A1L9VWM2_ASPGL</name>
<keyword evidence="2" id="KW-0732">Signal</keyword>
<dbReference type="AlphaFoldDB" id="A0A1L9VWM2"/>
<dbReference type="EMBL" id="KV878889">
    <property type="protein sequence ID" value="OJJ88302.1"/>
    <property type="molecule type" value="Genomic_DNA"/>
</dbReference>
<dbReference type="RefSeq" id="XP_022404978.1">
    <property type="nucleotide sequence ID" value="XM_022549330.1"/>
</dbReference>
<organism evidence="3 4">
    <name type="scientific">Aspergillus glaucus CBS 516.65</name>
    <dbReference type="NCBI Taxonomy" id="1160497"/>
    <lineage>
        <taxon>Eukaryota</taxon>
        <taxon>Fungi</taxon>
        <taxon>Dikarya</taxon>
        <taxon>Ascomycota</taxon>
        <taxon>Pezizomycotina</taxon>
        <taxon>Eurotiomycetes</taxon>
        <taxon>Eurotiomycetidae</taxon>
        <taxon>Eurotiales</taxon>
        <taxon>Aspergillaceae</taxon>
        <taxon>Aspergillus</taxon>
        <taxon>Aspergillus subgen. Aspergillus</taxon>
    </lineage>
</organism>
<feature type="region of interest" description="Disordered" evidence="1">
    <location>
        <begin position="60"/>
        <end position="80"/>
    </location>
</feature>
<feature type="signal peptide" evidence="2">
    <location>
        <begin position="1"/>
        <end position="19"/>
    </location>
</feature>
<evidence type="ECO:0000256" key="2">
    <source>
        <dbReference type="SAM" id="SignalP"/>
    </source>
</evidence>
<feature type="chain" id="PRO_5013199905" description="Secreted protein" evidence="2">
    <location>
        <begin position="20"/>
        <end position="93"/>
    </location>
</feature>
<dbReference type="Proteomes" id="UP000184300">
    <property type="component" value="Unassembled WGS sequence"/>
</dbReference>